<dbReference type="AlphaFoldDB" id="A0A2H3J3P0"/>
<sequence length="133" mass="14802">METDFHKGEVSKISDRQNVPDRVTGHAKCMAVLKTKKLQLTSTRYIRNLTGDADVAESDRTPAVPPVPSSKVEKKSPLLTQPSLPSLEHMVKPPSVAYGDLGALSEWEESVVRALWQACEAKIQRMETLWSED</sequence>
<reference evidence="2 3" key="1">
    <citation type="journal article" date="2012" name="Science">
        <title>The Paleozoic origin of enzymatic lignin decomposition reconstructed from 31 fungal genomes.</title>
        <authorList>
            <person name="Floudas D."/>
            <person name="Binder M."/>
            <person name="Riley R."/>
            <person name="Barry K."/>
            <person name="Blanchette R.A."/>
            <person name="Henrissat B."/>
            <person name="Martinez A.T."/>
            <person name="Otillar R."/>
            <person name="Spatafora J.W."/>
            <person name="Yadav J.S."/>
            <person name="Aerts A."/>
            <person name="Benoit I."/>
            <person name="Boyd A."/>
            <person name="Carlson A."/>
            <person name="Copeland A."/>
            <person name="Coutinho P.M."/>
            <person name="de Vries R.P."/>
            <person name="Ferreira P."/>
            <person name="Findley K."/>
            <person name="Foster B."/>
            <person name="Gaskell J."/>
            <person name="Glotzer D."/>
            <person name="Gorecki P."/>
            <person name="Heitman J."/>
            <person name="Hesse C."/>
            <person name="Hori C."/>
            <person name="Igarashi K."/>
            <person name="Jurgens J.A."/>
            <person name="Kallen N."/>
            <person name="Kersten P."/>
            <person name="Kohler A."/>
            <person name="Kuees U."/>
            <person name="Kumar T.K.A."/>
            <person name="Kuo A."/>
            <person name="LaButti K."/>
            <person name="Larrondo L.F."/>
            <person name="Lindquist E."/>
            <person name="Ling A."/>
            <person name="Lombard V."/>
            <person name="Lucas S."/>
            <person name="Lundell T."/>
            <person name="Martin R."/>
            <person name="McLaughlin D.J."/>
            <person name="Morgenstern I."/>
            <person name="Morin E."/>
            <person name="Murat C."/>
            <person name="Nagy L.G."/>
            <person name="Nolan M."/>
            <person name="Ohm R.A."/>
            <person name="Patyshakuliyeva A."/>
            <person name="Rokas A."/>
            <person name="Ruiz-Duenas F.J."/>
            <person name="Sabat G."/>
            <person name="Salamov A."/>
            <person name="Samejima M."/>
            <person name="Schmutz J."/>
            <person name="Slot J.C."/>
            <person name="St John F."/>
            <person name="Stenlid J."/>
            <person name="Sun H."/>
            <person name="Sun S."/>
            <person name="Syed K."/>
            <person name="Tsang A."/>
            <person name="Wiebenga A."/>
            <person name="Young D."/>
            <person name="Pisabarro A."/>
            <person name="Eastwood D.C."/>
            <person name="Martin F."/>
            <person name="Cullen D."/>
            <person name="Grigoriev I.V."/>
            <person name="Hibbett D.S."/>
        </authorList>
    </citation>
    <scope>NUCLEOTIDE SEQUENCE [LARGE SCALE GENOMIC DNA]</scope>
    <source>
        <strain evidence="2 3">MD-104</strain>
    </source>
</reference>
<evidence type="ECO:0000256" key="1">
    <source>
        <dbReference type="SAM" id="MobiDB-lite"/>
    </source>
</evidence>
<feature type="compositionally biased region" description="Basic and acidic residues" evidence="1">
    <location>
        <begin position="1"/>
        <end position="19"/>
    </location>
</feature>
<evidence type="ECO:0000313" key="2">
    <source>
        <dbReference type="EMBL" id="PCH36796.1"/>
    </source>
</evidence>
<organism evidence="2 3">
    <name type="scientific">Wolfiporia cocos (strain MD-104)</name>
    <name type="common">Brown rot fungus</name>
    <dbReference type="NCBI Taxonomy" id="742152"/>
    <lineage>
        <taxon>Eukaryota</taxon>
        <taxon>Fungi</taxon>
        <taxon>Dikarya</taxon>
        <taxon>Basidiomycota</taxon>
        <taxon>Agaricomycotina</taxon>
        <taxon>Agaricomycetes</taxon>
        <taxon>Polyporales</taxon>
        <taxon>Phaeolaceae</taxon>
        <taxon>Wolfiporia</taxon>
    </lineage>
</organism>
<proteinExistence type="predicted"/>
<dbReference type="EMBL" id="KB467898">
    <property type="protein sequence ID" value="PCH36796.1"/>
    <property type="molecule type" value="Genomic_DNA"/>
</dbReference>
<feature type="region of interest" description="Disordered" evidence="1">
    <location>
        <begin position="1"/>
        <end position="21"/>
    </location>
</feature>
<protein>
    <submittedName>
        <fullName evidence="2">Uncharacterized protein</fullName>
    </submittedName>
</protein>
<gene>
    <name evidence="2" type="ORF">WOLCODRAFT_20748</name>
</gene>
<accession>A0A2H3J3P0</accession>
<evidence type="ECO:0000313" key="3">
    <source>
        <dbReference type="Proteomes" id="UP000218811"/>
    </source>
</evidence>
<dbReference type="Proteomes" id="UP000218811">
    <property type="component" value="Unassembled WGS sequence"/>
</dbReference>
<feature type="region of interest" description="Disordered" evidence="1">
    <location>
        <begin position="56"/>
        <end position="78"/>
    </location>
</feature>
<keyword evidence="3" id="KW-1185">Reference proteome</keyword>
<name>A0A2H3J3P0_WOLCO</name>